<dbReference type="EMBL" id="JADKPO010000005">
    <property type="protein sequence ID" value="MBF4767157.1"/>
    <property type="molecule type" value="Genomic_DNA"/>
</dbReference>
<keyword evidence="2" id="KW-1185">Reference proteome</keyword>
<dbReference type="CDD" id="cd07812">
    <property type="entry name" value="SRPBCC"/>
    <property type="match status" value="1"/>
</dbReference>
<evidence type="ECO:0000313" key="2">
    <source>
        <dbReference type="Proteomes" id="UP000660668"/>
    </source>
</evidence>
<name>A0A930YHI4_9ACTN</name>
<proteinExistence type="predicted"/>
<sequence>MRDVLADVPRFLGAPLARRRHLRWGATDDEVAADLPGDDRVAHADYVSTRAIAIAAPPECVWPWLVQVGRGRAGFYSDDLLDNGALPSAQHIEQGWQQLEIGQWVPMAERITPRTAFRVAAALPPYELLWSKPDSTWSWRLAPTEGGGTRLVTRIRARYDRRNLGSWLSSLVLLELGDYAMQRRMLLHLRDRAERQQTADASLEGL</sequence>
<dbReference type="SUPFAM" id="SSF55961">
    <property type="entry name" value="Bet v1-like"/>
    <property type="match status" value="1"/>
</dbReference>
<dbReference type="Proteomes" id="UP000660668">
    <property type="component" value="Unassembled WGS sequence"/>
</dbReference>
<gene>
    <name evidence="1" type="ORF">ISU10_05195</name>
</gene>
<accession>A0A930YHI4</accession>
<organism evidence="1 2">
    <name type="scientific">Nocardioides agariphilus</name>
    <dbReference type="NCBI Taxonomy" id="433664"/>
    <lineage>
        <taxon>Bacteria</taxon>
        <taxon>Bacillati</taxon>
        <taxon>Actinomycetota</taxon>
        <taxon>Actinomycetes</taxon>
        <taxon>Propionibacteriales</taxon>
        <taxon>Nocardioidaceae</taxon>
        <taxon>Nocardioides</taxon>
    </lineage>
</organism>
<evidence type="ECO:0000313" key="1">
    <source>
        <dbReference type="EMBL" id="MBF4767157.1"/>
    </source>
</evidence>
<dbReference type="Gene3D" id="3.30.530.20">
    <property type="match status" value="1"/>
</dbReference>
<dbReference type="InterPro" id="IPR023393">
    <property type="entry name" value="START-like_dom_sf"/>
</dbReference>
<protein>
    <submittedName>
        <fullName evidence="1">SRPBCC family protein</fullName>
    </submittedName>
</protein>
<reference evidence="1" key="1">
    <citation type="submission" date="2020-11" db="EMBL/GenBank/DDBJ databases">
        <title>Nocardioides cynanchi sp. nov., isolated from soil of rhizosphere of Cynanchum wilfordii.</title>
        <authorList>
            <person name="Lee J.-S."/>
            <person name="Suh M.K."/>
            <person name="Kim J.-S."/>
        </authorList>
    </citation>
    <scope>NUCLEOTIDE SEQUENCE</scope>
    <source>
        <strain evidence="1">KCTC 19276</strain>
    </source>
</reference>
<dbReference type="AlphaFoldDB" id="A0A930YHI4"/>
<comment type="caution">
    <text evidence="1">The sequence shown here is derived from an EMBL/GenBank/DDBJ whole genome shotgun (WGS) entry which is preliminary data.</text>
</comment>